<reference evidence="2 3" key="1">
    <citation type="submission" date="2022-01" db="EMBL/GenBank/DDBJ databases">
        <title>Whole genome-based taxonomy of the Shewanellaceae.</title>
        <authorList>
            <person name="Martin-Rodriguez A.J."/>
        </authorList>
    </citation>
    <scope>NUCLEOTIDE SEQUENCE [LARGE SCALE GENOMIC DNA]</scope>
    <source>
        <strain evidence="2 3">DSM 24955</strain>
    </source>
</reference>
<feature type="transmembrane region" description="Helical" evidence="1">
    <location>
        <begin position="16"/>
        <end position="36"/>
    </location>
</feature>
<feature type="transmembrane region" description="Helical" evidence="1">
    <location>
        <begin position="88"/>
        <end position="105"/>
    </location>
</feature>
<dbReference type="EMBL" id="JAKIKU010000008">
    <property type="protein sequence ID" value="MCL1046717.1"/>
    <property type="molecule type" value="Genomic_DNA"/>
</dbReference>
<evidence type="ECO:0000313" key="3">
    <source>
        <dbReference type="Proteomes" id="UP001202134"/>
    </source>
</evidence>
<evidence type="ECO:0000313" key="2">
    <source>
        <dbReference type="EMBL" id="MCL1046717.1"/>
    </source>
</evidence>
<comment type="caution">
    <text evidence="2">The sequence shown here is derived from an EMBL/GenBank/DDBJ whole genome shotgun (WGS) entry which is preliminary data.</text>
</comment>
<organism evidence="2 3">
    <name type="scientific">Shewanella electrodiphila</name>
    <dbReference type="NCBI Taxonomy" id="934143"/>
    <lineage>
        <taxon>Bacteria</taxon>
        <taxon>Pseudomonadati</taxon>
        <taxon>Pseudomonadota</taxon>
        <taxon>Gammaproteobacteria</taxon>
        <taxon>Alteromonadales</taxon>
        <taxon>Shewanellaceae</taxon>
        <taxon>Shewanella</taxon>
    </lineage>
</organism>
<name>A0ABT0KSA2_9GAMM</name>
<keyword evidence="3" id="KW-1185">Reference proteome</keyword>
<dbReference type="Proteomes" id="UP001202134">
    <property type="component" value="Unassembled WGS sequence"/>
</dbReference>
<dbReference type="RefSeq" id="WP_248956298.1">
    <property type="nucleotide sequence ID" value="NZ_JAKIKU010000008.1"/>
</dbReference>
<accession>A0ABT0KSA2</accession>
<gene>
    <name evidence="2" type="ORF">L2737_15495</name>
</gene>
<sequence>MTFYVLLSILALLRSYSIQGVDLFTIGVIPVLFGLIKRTHWASMVFKIYLGIQTLAALALTTTAIIAYQITPEDVKVEFQGTELPIPAIALTVLLILSFQYWVAFSQKTKEYLQRTC</sequence>
<keyword evidence="1" id="KW-0472">Membrane</keyword>
<evidence type="ECO:0000256" key="1">
    <source>
        <dbReference type="SAM" id="Phobius"/>
    </source>
</evidence>
<protein>
    <submittedName>
        <fullName evidence="2">Uncharacterized protein</fullName>
    </submittedName>
</protein>
<keyword evidence="1" id="KW-0812">Transmembrane</keyword>
<feature type="transmembrane region" description="Helical" evidence="1">
    <location>
        <begin position="48"/>
        <end position="68"/>
    </location>
</feature>
<keyword evidence="1" id="KW-1133">Transmembrane helix</keyword>
<proteinExistence type="predicted"/>